<organism evidence="2 3">
    <name type="scientific">Bacillus cereus</name>
    <dbReference type="NCBI Taxonomy" id="1396"/>
    <lineage>
        <taxon>Bacteria</taxon>
        <taxon>Bacillati</taxon>
        <taxon>Bacillota</taxon>
        <taxon>Bacilli</taxon>
        <taxon>Bacillales</taxon>
        <taxon>Bacillaceae</taxon>
        <taxon>Bacillus</taxon>
        <taxon>Bacillus cereus group</taxon>
    </lineage>
</organism>
<dbReference type="Proteomes" id="UP000184161">
    <property type="component" value="Unassembled WGS sequence"/>
</dbReference>
<gene>
    <name evidence="2" type="ORF">BKK64_24585</name>
</gene>
<name>A0A9X5ZBJ8_BACCE</name>
<dbReference type="InterPro" id="IPR036249">
    <property type="entry name" value="Thioredoxin-like_sf"/>
</dbReference>
<sequence length="150" mass="17625">MKKMLIFSIIVVCTMILFFLFQKEKFTNDKEVVKSQMSENESENYYSKQLTLDQLQTALQNKEEKIVYFYKPNCPYCEEVSPLIVPMAKKENLDLEVLNLDSYKEGWSHYKIEGTPTIVHYKGGKEVNRIVGATDENGYLEWFRSLKKTI</sequence>
<proteinExistence type="predicted"/>
<dbReference type="AlphaFoldDB" id="A0A9X5ZBJ8"/>
<dbReference type="PANTHER" id="PTHR10438">
    <property type="entry name" value="THIOREDOXIN"/>
    <property type="match status" value="1"/>
</dbReference>
<accession>A0A9X5ZBJ8</accession>
<evidence type="ECO:0000313" key="3">
    <source>
        <dbReference type="Proteomes" id="UP000184161"/>
    </source>
</evidence>
<dbReference type="Gene3D" id="3.40.30.10">
    <property type="entry name" value="Glutaredoxin"/>
    <property type="match status" value="1"/>
</dbReference>
<dbReference type="InterPro" id="IPR050620">
    <property type="entry name" value="Thioredoxin_H-type-like"/>
</dbReference>
<dbReference type="PROSITE" id="PS51352">
    <property type="entry name" value="THIOREDOXIN_2"/>
    <property type="match status" value="1"/>
</dbReference>
<dbReference type="SUPFAM" id="SSF52833">
    <property type="entry name" value="Thioredoxin-like"/>
    <property type="match status" value="1"/>
</dbReference>
<dbReference type="EMBL" id="MLYK01000067">
    <property type="protein sequence ID" value="OJS93130.1"/>
    <property type="molecule type" value="Genomic_DNA"/>
</dbReference>
<dbReference type="InterPro" id="IPR017937">
    <property type="entry name" value="Thioredoxin_CS"/>
</dbReference>
<protein>
    <recommendedName>
        <fullName evidence="1">Thioredoxin domain-containing protein</fullName>
    </recommendedName>
</protein>
<dbReference type="CDD" id="cd02947">
    <property type="entry name" value="TRX_family"/>
    <property type="match status" value="1"/>
</dbReference>
<feature type="domain" description="Thioredoxin" evidence="1">
    <location>
        <begin position="31"/>
        <end position="148"/>
    </location>
</feature>
<comment type="caution">
    <text evidence="2">The sequence shown here is derived from an EMBL/GenBank/DDBJ whole genome shotgun (WGS) entry which is preliminary data.</text>
</comment>
<dbReference type="InterPro" id="IPR013766">
    <property type="entry name" value="Thioredoxin_domain"/>
</dbReference>
<dbReference type="PANTHER" id="PTHR10438:SF468">
    <property type="entry name" value="THIOREDOXIN-1-RELATED"/>
    <property type="match status" value="1"/>
</dbReference>
<evidence type="ECO:0000313" key="2">
    <source>
        <dbReference type="EMBL" id="OJS93130.1"/>
    </source>
</evidence>
<evidence type="ECO:0000259" key="1">
    <source>
        <dbReference type="PROSITE" id="PS51352"/>
    </source>
</evidence>
<dbReference type="Pfam" id="PF00085">
    <property type="entry name" value="Thioredoxin"/>
    <property type="match status" value="1"/>
</dbReference>
<dbReference type="RefSeq" id="WP_050267879.1">
    <property type="nucleotide sequence ID" value="NZ_AP024506.1"/>
</dbReference>
<reference evidence="2 3" key="1">
    <citation type="submission" date="2016-10" db="EMBL/GenBank/DDBJ databases">
        <title>Draft Genome Sequence of one Bacillus cereus strain isolated from pooled breast milk.</title>
        <authorList>
            <person name="Woudstra C."/>
            <person name="Chamoin A."/>
            <person name="Gentil S."/>
            <person name="Rambeloson T."/>
            <person name="Delannoye S."/>
            <person name="Heinnekine J.A."/>
            <person name="Herbin S."/>
            <person name="Fach P."/>
        </authorList>
    </citation>
    <scope>NUCLEOTIDE SEQUENCE [LARGE SCALE GENOMIC DNA]</scope>
    <source>
        <strain evidence="2 3">16SBCL1279</strain>
    </source>
</reference>
<dbReference type="PROSITE" id="PS00194">
    <property type="entry name" value="THIOREDOXIN_1"/>
    <property type="match status" value="1"/>
</dbReference>